<evidence type="ECO:0000256" key="6">
    <source>
        <dbReference type="ARBA" id="ARBA00022989"/>
    </source>
</evidence>
<dbReference type="InterPro" id="IPR036130">
    <property type="entry name" value="Pyridoxine-5'_phos_synth"/>
</dbReference>
<evidence type="ECO:0000256" key="9">
    <source>
        <dbReference type="SAM" id="Coils"/>
    </source>
</evidence>
<dbReference type="InterPro" id="IPR004569">
    <property type="entry name" value="PyrdxlP_synth_PdxJ"/>
</dbReference>
<dbReference type="Proteomes" id="UP000649617">
    <property type="component" value="Unassembled WGS sequence"/>
</dbReference>
<dbReference type="Gene3D" id="3.20.20.70">
    <property type="entry name" value="Aldolase class I"/>
    <property type="match status" value="1"/>
</dbReference>
<evidence type="ECO:0000256" key="10">
    <source>
        <dbReference type="SAM" id="Phobius"/>
    </source>
</evidence>
<dbReference type="NCBIfam" id="TIGR04211">
    <property type="entry name" value="SH3_and_anchor"/>
    <property type="match status" value="1"/>
</dbReference>
<dbReference type="InterPro" id="IPR003646">
    <property type="entry name" value="SH3-like_bac-type"/>
</dbReference>
<dbReference type="EMBL" id="CAJNIZ010000001">
    <property type="protein sequence ID" value="CAE7149217.1"/>
    <property type="molecule type" value="Genomic_DNA"/>
</dbReference>
<proteinExistence type="inferred from homology"/>
<keyword evidence="4 10" id="KW-0812">Transmembrane</keyword>
<dbReference type="NCBIfam" id="TIGR00559">
    <property type="entry name" value="pdxJ"/>
    <property type="match status" value="1"/>
</dbReference>
<keyword evidence="9" id="KW-0175">Coiled coil</keyword>
<dbReference type="Pfam" id="PF03740">
    <property type="entry name" value="PdxJ"/>
    <property type="match status" value="1"/>
</dbReference>
<dbReference type="GO" id="GO:0033856">
    <property type="term" value="F:pyridoxine 5'-phosphate synthase activity"/>
    <property type="evidence" value="ECO:0007669"/>
    <property type="project" value="InterPro"/>
</dbReference>
<keyword evidence="5" id="KW-0732">Signal</keyword>
<feature type="transmembrane region" description="Helical" evidence="10">
    <location>
        <begin position="152"/>
        <end position="172"/>
    </location>
</feature>
<dbReference type="GO" id="GO:0008615">
    <property type="term" value="P:pyridoxine biosynthetic process"/>
    <property type="evidence" value="ECO:0007669"/>
    <property type="project" value="UniProtKB-KW"/>
</dbReference>
<dbReference type="SMART" id="SM00287">
    <property type="entry name" value="SH3b"/>
    <property type="match status" value="1"/>
</dbReference>
<gene>
    <name evidence="12" type="primary">pdxJ</name>
    <name evidence="12" type="ORF">SPIL2461_LOCUS99</name>
</gene>
<feature type="transmembrane region" description="Helical" evidence="10">
    <location>
        <begin position="7"/>
        <end position="32"/>
    </location>
</feature>
<dbReference type="PROSITE" id="PS51781">
    <property type="entry name" value="SH3B"/>
    <property type="match status" value="1"/>
</dbReference>
<evidence type="ECO:0000256" key="2">
    <source>
        <dbReference type="ARBA" id="ARBA00022490"/>
    </source>
</evidence>
<keyword evidence="8 10" id="KW-0472">Membrane</keyword>
<sequence>MQQLLDYAAILAFVVVYFITRDIFLATAVLMGGVTLQVVGYLLMKKPIGNELKVTFVASMLLGGMTLILRDETFIQWKPSIVNAILALTLVGGHLIGKTFFIKKMLGQVLHLPDSAWFTLTYGWALGFTLAGALNLWVAYNFDMDTWVTFRFAGLLMINISMLIATFTYLYAKGLLNEDNLPDPKARTVYISDELTVPLRSGPSSGHRILHRGLPSGTQMEVLEVDEGAGFSRIRTSRGTEGWIRSQYLVSEPIAKLKLAAAQRAMNNAQAALAAEQAKVKELTASNRERGSTNSAYEKRIAELETELAEITRISAGAIETNAENIKLQEVNARLQDELDDIAQSRAQLEDNTFNEALMIGGGLLFLGLIANPMTVLSVNLNKIALLRNAREGARPSVVEAARVALAAGAKGITVHPRPDQRHIRTTDVYALAELLASEYPGIEFNIEGNPMANANAGGYPGLDALIERTRPAQATLVPDSDNQLTSDHGWNLTTFNSKLADKIALYQSYGARVSLFMDPDIPQIQQAQAHGAQRIELYTGPFADLYSEHGADSEAVQNSFQSYLGAARYANQIGLGVNAGHDLDLHNLTLFKQITEVAEVSIGHALICDALEMGLSASVTAYVKALA</sequence>
<evidence type="ECO:0000256" key="7">
    <source>
        <dbReference type="ARBA" id="ARBA00023096"/>
    </source>
</evidence>
<evidence type="ECO:0000256" key="8">
    <source>
        <dbReference type="ARBA" id="ARBA00023136"/>
    </source>
</evidence>
<feature type="coiled-coil region" evidence="9">
    <location>
        <begin position="259"/>
        <end position="352"/>
    </location>
</feature>
<protein>
    <submittedName>
        <fullName evidence="12">PdxJ protein</fullName>
    </submittedName>
</protein>
<name>A0A812IRI4_SYMPI</name>
<dbReference type="GO" id="GO:0016020">
    <property type="term" value="C:membrane"/>
    <property type="evidence" value="ECO:0007669"/>
    <property type="project" value="UniProtKB-SubCell"/>
</dbReference>
<evidence type="ECO:0000256" key="4">
    <source>
        <dbReference type="ARBA" id="ARBA00022692"/>
    </source>
</evidence>
<dbReference type="GO" id="GO:0005829">
    <property type="term" value="C:cytosol"/>
    <property type="evidence" value="ECO:0007669"/>
    <property type="project" value="TreeGrafter"/>
</dbReference>
<dbReference type="HAMAP" id="MF_00279">
    <property type="entry name" value="PdxJ"/>
    <property type="match status" value="1"/>
</dbReference>
<dbReference type="SUPFAM" id="SSF63892">
    <property type="entry name" value="Pyridoxine 5'-phosphate synthase"/>
    <property type="match status" value="1"/>
</dbReference>
<dbReference type="PANTHER" id="PTHR30456">
    <property type="entry name" value="PYRIDOXINE 5'-PHOSPHATE SYNTHASE"/>
    <property type="match status" value="1"/>
</dbReference>
<dbReference type="InterPro" id="IPR013785">
    <property type="entry name" value="Aldolase_TIM"/>
</dbReference>
<feature type="transmembrane region" description="Helical" evidence="10">
    <location>
        <begin position="52"/>
        <end position="69"/>
    </location>
</feature>
<keyword evidence="13" id="KW-1185">Reference proteome</keyword>
<dbReference type="NCBIfam" id="NF003626">
    <property type="entry name" value="PRK05265.1-4"/>
    <property type="match status" value="1"/>
</dbReference>
<dbReference type="HAMAP" id="MF_00189">
    <property type="entry name" value="YciB"/>
    <property type="match status" value="1"/>
</dbReference>
<accession>A0A812IRI4</accession>
<evidence type="ECO:0000259" key="11">
    <source>
        <dbReference type="PROSITE" id="PS51781"/>
    </source>
</evidence>
<dbReference type="OrthoDB" id="10054638at2759"/>
<comment type="caution">
    <text evidence="12">The sequence shown here is derived from an EMBL/GenBank/DDBJ whole genome shotgun (WGS) entry which is preliminary data.</text>
</comment>
<comment type="subcellular location">
    <subcellularLocation>
        <location evidence="1">Membrane</location>
        <topology evidence="1">Single-pass membrane protein</topology>
    </subcellularLocation>
</comment>
<keyword evidence="2" id="KW-0963">Cytoplasm</keyword>
<evidence type="ECO:0000256" key="3">
    <source>
        <dbReference type="ARBA" id="ARBA00022679"/>
    </source>
</evidence>
<evidence type="ECO:0000313" key="12">
    <source>
        <dbReference type="EMBL" id="CAE7149217.1"/>
    </source>
</evidence>
<dbReference type="AlphaFoldDB" id="A0A812IRI4"/>
<keyword evidence="3" id="KW-0808">Transferase</keyword>
<feature type="domain" description="SH3b" evidence="11">
    <location>
        <begin position="186"/>
        <end position="253"/>
    </location>
</feature>
<feature type="transmembrane region" description="Helical" evidence="10">
    <location>
        <begin position="81"/>
        <end position="102"/>
    </location>
</feature>
<evidence type="ECO:0000313" key="13">
    <source>
        <dbReference type="Proteomes" id="UP000649617"/>
    </source>
</evidence>
<organism evidence="12 13">
    <name type="scientific">Symbiodinium pilosum</name>
    <name type="common">Dinoflagellate</name>
    <dbReference type="NCBI Taxonomy" id="2952"/>
    <lineage>
        <taxon>Eukaryota</taxon>
        <taxon>Sar</taxon>
        <taxon>Alveolata</taxon>
        <taxon>Dinophyceae</taxon>
        <taxon>Suessiales</taxon>
        <taxon>Symbiodiniaceae</taxon>
        <taxon>Symbiodinium</taxon>
    </lineage>
</organism>
<feature type="transmembrane region" description="Helical" evidence="10">
    <location>
        <begin position="122"/>
        <end position="140"/>
    </location>
</feature>
<evidence type="ECO:0000256" key="5">
    <source>
        <dbReference type="ARBA" id="ARBA00022729"/>
    </source>
</evidence>
<keyword evidence="6 10" id="KW-1133">Transmembrane helix</keyword>
<reference evidence="12" key="1">
    <citation type="submission" date="2021-02" db="EMBL/GenBank/DDBJ databases">
        <authorList>
            <person name="Dougan E. K."/>
            <person name="Rhodes N."/>
            <person name="Thang M."/>
            <person name="Chan C."/>
        </authorList>
    </citation>
    <scope>NUCLEOTIDE SEQUENCE</scope>
</reference>
<dbReference type="InterPro" id="IPR006008">
    <property type="entry name" value="YciB"/>
</dbReference>
<keyword evidence="7" id="KW-0664">Pyridoxine biosynthesis</keyword>
<evidence type="ECO:0000256" key="1">
    <source>
        <dbReference type="ARBA" id="ARBA00004167"/>
    </source>
</evidence>
<dbReference type="PANTHER" id="PTHR30456:SF0">
    <property type="entry name" value="PYRIDOXINE 5'-PHOSPHATE SYNTHASE"/>
    <property type="match status" value="1"/>
</dbReference>
<dbReference type="Pfam" id="PF04279">
    <property type="entry name" value="IspA"/>
    <property type="match status" value="1"/>
</dbReference>
<dbReference type="InterPro" id="IPR016476">
    <property type="entry name" value="SH3_dom_pro"/>
</dbReference>
<dbReference type="Pfam" id="PF08239">
    <property type="entry name" value="SH3_3"/>
    <property type="match status" value="1"/>
</dbReference>
<dbReference type="Gene3D" id="2.30.30.40">
    <property type="entry name" value="SH3 Domains"/>
    <property type="match status" value="1"/>
</dbReference>